<feature type="non-terminal residue" evidence="10">
    <location>
        <position position="193"/>
    </location>
</feature>
<evidence type="ECO:0000313" key="10">
    <source>
        <dbReference type="EMBL" id="ACO67694.1"/>
    </source>
</evidence>
<dbReference type="AlphaFoldDB" id="C1EIK2"/>
<dbReference type="SMART" id="SM00220">
    <property type="entry name" value="S_TKc"/>
    <property type="match status" value="1"/>
</dbReference>
<dbReference type="InterPro" id="IPR011009">
    <property type="entry name" value="Kinase-like_dom_sf"/>
</dbReference>
<evidence type="ECO:0000313" key="11">
    <source>
        <dbReference type="Proteomes" id="UP000002009"/>
    </source>
</evidence>
<evidence type="ECO:0000259" key="9">
    <source>
        <dbReference type="PROSITE" id="PS50011"/>
    </source>
</evidence>
<dbReference type="SUPFAM" id="SSF56112">
    <property type="entry name" value="Protein kinase-like (PK-like)"/>
    <property type="match status" value="1"/>
</dbReference>
<dbReference type="InterPro" id="IPR030616">
    <property type="entry name" value="Aur-like"/>
</dbReference>
<dbReference type="RefSeq" id="XP_002506436.1">
    <property type="nucleotide sequence ID" value="XM_002506390.1"/>
</dbReference>
<organism evidence="10 11">
    <name type="scientific">Micromonas commoda (strain RCC299 / NOUM17 / CCMP2709)</name>
    <name type="common">Picoplanktonic green alga</name>
    <dbReference type="NCBI Taxonomy" id="296587"/>
    <lineage>
        <taxon>Eukaryota</taxon>
        <taxon>Viridiplantae</taxon>
        <taxon>Chlorophyta</taxon>
        <taxon>Mamiellophyceae</taxon>
        <taxon>Mamiellales</taxon>
        <taxon>Mamiellaceae</taxon>
        <taxon>Micromonas</taxon>
    </lineage>
</organism>
<dbReference type="EMBL" id="CP001333">
    <property type="protein sequence ID" value="ACO67694.1"/>
    <property type="molecule type" value="Genomic_DNA"/>
</dbReference>
<dbReference type="Proteomes" id="UP000002009">
    <property type="component" value="Chromosome 15"/>
</dbReference>
<feature type="non-terminal residue" evidence="10">
    <location>
        <position position="1"/>
    </location>
</feature>
<accession>C1EIK2</accession>
<dbReference type="STRING" id="296587.C1EIK2"/>
<evidence type="ECO:0000256" key="1">
    <source>
        <dbReference type="ARBA" id="ARBA00022527"/>
    </source>
</evidence>
<dbReference type="Pfam" id="PF00069">
    <property type="entry name" value="Pkinase"/>
    <property type="match status" value="1"/>
</dbReference>
<feature type="active site" description="Proton acceptor" evidence="6">
    <location>
        <position position="52"/>
    </location>
</feature>
<dbReference type="PROSITE" id="PS00108">
    <property type="entry name" value="PROTEIN_KINASE_ST"/>
    <property type="match status" value="1"/>
</dbReference>
<evidence type="ECO:0000256" key="4">
    <source>
        <dbReference type="ARBA" id="ARBA00022777"/>
    </source>
</evidence>
<dbReference type="Gene3D" id="1.10.510.10">
    <property type="entry name" value="Transferase(Phosphotransferase) domain 1"/>
    <property type="match status" value="1"/>
</dbReference>
<feature type="domain" description="Protein kinase" evidence="9">
    <location>
        <begin position="1"/>
        <end position="193"/>
    </location>
</feature>
<keyword evidence="11" id="KW-1185">Reference proteome</keyword>
<dbReference type="GO" id="GO:0004674">
    <property type="term" value="F:protein serine/threonine kinase activity"/>
    <property type="evidence" value="ECO:0007669"/>
    <property type="project" value="UniProtKB-KW"/>
</dbReference>
<sequence>LILVWELVRGLDVLDYLNDRGGHVGEDEARHLFRQLLAGIACVHDNGFCHRDIKPENCMIETATGVLKIIDFGLSKHLDSARTLGIGTPDYMAPEMLMAASNPGAPKMAYDPEAVDVWAMGVMLYLMLTGRYPFEDPKQPGVVTATLVRVRAGRMTPLPPGLSVEVRDLIGGMCRTDPRRRARIADISRHPWV</sequence>
<dbReference type="GeneID" id="8249549"/>
<keyword evidence="1" id="KW-0723">Serine/threonine-protein kinase</keyword>
<evidence type="ECO:0000256" key="3">
    <source>
        <dbReference type="ARBA" id="ARBA00022741"/>
    </source>
</evidence>
<dbReference type="eggNOG" id="KOG0583">
    <property type="taxonomic scope" value="Eukaryota"/>
</dbReference>
<feature type="cross-link" description="Glycyl lysine isopeptide (Lys-Gly) (interchain with G-Cter in SUMO2)" evidence="8">
    <location>
        <position position="54"/>
    </location>
</feature>
<evidence type="ECO:0000256" key="8">
    <source>
        <dbReference type="PIRSR" id="PIRSR630616-3"/>
    </source>
</evidence>
<feature type="binding site" evidence="7">
    <location>
        <begin position="56"/>
        <end position="57"/>
    </location>
    <ligand>
        <name>ATP</name>
        <dbReference type="ChEBI" id="CHEBI:30616"/>
    </ligand>
</feature>
<dbReference type="InParanoid" id="C1EIK2"/>
<evidence type="ECO:0000256" key="5">
    <source>
        <dbReference type="ARBA" id="ARBA00022840"/>
    </source>
</evidence>
<gene>
    <name evidence="10" type="ORF">MICPUN_71972</name>
</gene>
<name>C1EIK2_MICCC</name>
<keyword evidence="5 7" id="KW-0067">ATP-binding</keyword>
<keyword evidence="3 7" id="KW-0547">Nucleotide-binding</keyword>
<keyword evidence="2" id="KW-0808">Transferase</keyword>
<dbReference type="KEGG" id="mis:MICPUN_71972"/>
<evidence type="ECO:0000256" key="6">
    <source>
        <dbReference type="PIRSR" id="PIRSR630616-1"/>
    </source>
</evidence>
<feature type="binding site" evidence="7">
    <location>
        <position position="71"/>
    </location>
    <ligand>
        <name>ATP</name>
        <dbReference type="ChEBI" id="CHEBI:30616"/>
    </ligand>
</feature>
<dbReference type="InterPro" id="IPR008271">
    <property type="entry name" value="Ser/Thr_kinase_AS"/>
</dbReference>
<dbReference type="OMA" id="CAPEIMT"/>
<dbReference type="InterPro" id="IPR000719">
    <property type="entry name" value="Prot_kinase_dom"/>
</dbReference>
<dbReference type="OrthoDB" id="496782at2759"/>
<evidence type="ECO:0000256" key="2">
    <source>
        <dbReference type="ARBA" id="ARBA00022679"/>
    </source>
</evidence>
<proteinExistence type="predicted"/>
<protein>
    <recommendedName>
        <fullName evidence="9">Protein kinase domain-containing protein</fullName>
    </recommendedName>
</protein>
<dbReference type="PANTHER" id="PTHR24350">
    <property type="entry name" value="SERINE/THREONINE-PROTEIN KINASE IAL-RELATED"/>
    <property type="match status" value="1"/>
</dbReference>
<evidence type="ECO:0000256" key="7">
    <source>
        <dbReference type="PIRSR" id="PIRSR630616-2"/>
    </source>
</evidence>
<keyword evidence="4" id="KW-0418">Kinase</keyword>
<reference evidence="10 11" key="1">
    <citation type="journal article" date="2009" name="Science">
        <title>Green evolution and dynamic adaptations revealed by genomes of the marine picoeukaryotes Micromonas.</title>
        <authorList>
            <person name="Worden A.Z."/>
            <person name="Lee J.H."/>
            <person name="Mock T."/>
            <person name="Rouze P."/>
            <person name="Simmons M.P."/>
            <person name="Aerts A.L."/>
            <person name="Allen A.E."/>
            <person name="Cuvelier M.L."/>
            <person name="Derelle E."/>
            <person name="Everett M.V."/>
            <person name="Foulon E."/>
            <person name="Grimwood J."/>
            <person name="Gundlach H."/>
            <person name="Henrissat B."/>
            <person name="Napoli C."/>
            <person name="McDonald S.M."/>
            <person name="Parker M.S."/>
            <person name="Rombauts S."/>
            <person name="Salamov A."/>
            <person name="Von Dassow P."/>
            <person name="Badger J.H."/>
            <person name="Coutinho P.M."/>
            <person name="Demir E."/>
            <person name="Dubchak I."/>
            <person name="Gentemann C."/>
            <person name="Eikrem W."/>
            <person name="Gready J.E."/>
            <person name="John U."/>
            <person name="Lanier W."/>
            <person name="Lindquist E.A."/>
            <person name="Lucas S."/>
            <person name="Mayer K.F."/>
            <person name="Moreau H."/>
            <person name="Not F."/>
            <person name="Otillar R."/>
            <person name="Panaud O."/>
            <person name="Pangilinan J."/>
            <person name="Paulsen I."/>
            <person name="Piegu B."/>
            <person name="Poliakov A."/>
            <person name="Robbens S."/>
            <person name="Schmutz J."/>
            <person name="Toulza E."/>
            <person name="Wyss T."/>
            <person name="Zelensky A."/>
            <person name="Zhou K."/>
            <person name="Armbrust E.V."/>
            <person name="Bhattacharya D."/>
            <person name="Goodenough U.W."/>
            <person name="Van de Peer Y."/>
            <person name="Grigoriev I.V."/>
        </authorList>
    </citation>
    <scope>NUCLEOTIDE SEQUENCE [LARGE SCALE GENOMIC DNA]</scope>
    <source>
        <strain evidence="11">RCC299 / NOUM17</strain>
    </source>
</reference>
<dbReference type="GO" id="GO:0005524">
    <property type="term" value="F:ATP binding"/>
    <property type="evidence" value="ECO:0007669"/>
    <property type="project" value="UniProtKB-KW"/>
</dbReference>
<dbReference type="PROSITE" id="PS50011">
    <property type="entry name" value="PROTEIN_KINASE_DOM"/>
    <property type="match status" value="1"/>
</dbReference>